<dbReference type="Pfam" id="PF02743">
    <property type="entry name" value="dCache_1"/>
    <property type="match status" value="1"/>
</dbReference>
<dbReference type="SUPFAM" id="SSF58104">
    <property type="entry name" value="Methyl-accepting chemotaxis protein (MCP) signaling domain"/>
    <property type="match status" value="1"/>
</dbReference>
<keyword evidence="7 11" id="KW-0472">Membrane</keyword>
<protein>
    <submittedName>
        <fullName evidence="14">Methyl-accepting chemotaxis protein</fullName>
    </submittedName>
</protein>
<dbReference type="SMART" id="SM00283">
    <property type="entry name" value="MA"/>
    <property type="match status" value="1"/>
</dbReference>
<evidence type="ECO:0000256" key="10">
    <source>
        <dbReference type="PROSITE-ProRule" id="PRU00284"/>
    </source>
</evidence>
<keyword evidence="3" id="KW-0488">Methylation</keyword>
<evidence type="ECO:0000313" key="14">
    <source>
        <dbReference type="EMBL" id="QMV41962.1"/>
    </source>
</evidence>
<accession>A0A7G5BYC8</accession>
<dbReference type="SUPFAM" id="SSF103190">
    <property type="entry name" value="Sensory domain-like"/>
    <property type="match status" value="1"/>
</dbReference>
<keyword evidence="6 11" id="KW-1133">Transmembrane helix</keyword>
<dbReference type="SMART" id="SM00304">
    <property type="entry name" value="HAMP"/>
    <property type="match status" value="1"/>
</dbReference>
<evidence type="ECO:0000256" key="8">
    <source>
        <dbReference type="ARBA" id="ARBA00023224"/>
    </source>
</evidence>
<evidence type="ECO:0000256" key="6">
    <source>
        <dbReference type="ARBA" id="ARBA00022989"/>
    </source>
</evidence>
<dbReference type="Gene3D" id="3.30.450.20">
    <property type="entry name" value="PAS domain"/>
    <property type="match status" value="2"/>
</dbReference>
<dbReference type="Proteomes" id="UP000515679">
    <property type="component" value="Chromosome"/>
</dbReference>
<keyword evidence="15" id="KW-1185">Reference proteome</keyword>
<evidence type="ECO:0000256" key="2">
    <source>
        <dbReference type="ARBA" id="ARBA00022475"/>
    </source>
</evidence>
<dbReference type="CDD" id="cd11386">
    <property type="entry name" value="MCP_signal"/>
    <property type="match status" value="1"/>
</dbReference>
<dbReference type="Pfam" id="PF00015">
    <property type="entry name" value="MCPsignal"/>
    <property type="match status" value="1"/>
</dbReference>
<evidence type="ECO:0000256" key="5">
    <source>
        <dbReference type="ARBA" id="ARBA00022692"/>
    </source>
</evidence>
<evidence type="ECO:0000256" key="7">
    <source>
        <dbReference type="ARBA" id="ARBA00023136"/>
    </source>
</evidence>
<comment type="similarity">
    <text evidence="9">Belongs to the methyl-accepting chemotaxis (MCP) protein family.</text>
</comment>
<proteinExistence type="inferred from homology"/>
<dbReference type="Pfam" id="PF00672">
    <property type="entry name" value="HAMP"/>
    <property type="match status" value="1"/>
</dbReference>
<evidence type="ECO:0000313" key="15">
    <source>
        <dbReference type="Proteomes" id="UP000515679"/>
    </source>
</evidence>
<dbReference type="PANTHER" id="PTHR32089">
    <property type="entry name" value="METHYL-ACCEPTING CHEMOTAXIS PROTEIN MCPB"/>
    <property type="match status" value="1"/>
</dbReference>
<organism evidence="14 15">
    <name type="scientific">Cohnella cholangitidis</name>
    <dbReference type="NCBI Taxonomy" id="2598458"/>
    <lineage>
        <taxon>Bacteria</taxon>
        <taxon>Bacillati</taxon>
        <taxon>Bacillota</taxon>
        <taxon>Bacilli</taxon>
        <taxon>Bacillales</taxon>
        <taxon>Paenibacillaceae</taxon>
        <taxon>Cohnella</taxon>
    </lineage>
</organism>
<dbReference type="EMBL" id="CP041969">
    <property type="protein sequence ID" value="QMV41962.1"/>
    <property type="molecule type" value="Genomic_DNA"/>
</dbReference>
<dbReference type="GO" id="GO:0006935">
    <property type="term" value="P:chemotaxis"/>
    <property type="evidence" value="ECO:0007669"/>
    <property type="project" value="UniProtKB-KW"/>
</dbReference>
<dbReference type="KEGG" id="cchl:FPL14_12750"/>
<dbReference type="CDD" id="cd12912">
    <property type="entry name" value="PDC2_MCP_like"/>
    <property type="match status" value="1"/>
</dbReference>
<dbReference type="InterPro" id="IPR033479">
    <property type="entry name" value="dCache_1"/>
</dbReference>
<dbReference type="CDD" id="cd18773">
    <property type="entry name" value="PDC1_HK_sensor"/>
    <property type="match status" value="1"/>
</dbReference>
<dbReference type="PANTHER" id="PTHR32089:SF114">
    <property type="entry name" value="METHYL-ACCEPTING CHEMOTAXIS PROTEIN MCPB"/>
    <property type="match status" value="1"/>
</dbReference>
<gene>
    <name evidence="14" type="ORF">FPL14_12750</name>
</gene>
<evidence type="ECO:0000256" key="3">
    <source>
        <dbReference type="ARBA" id="ARBA00022481"/>
    </source>
</evidence>
<name>A0A7G5BYC8_9BACL</name>
<dbReference type="AlphaFoldDB" id="A0A7G5BYC8"/>
<keyword evidence="4" id="KW-0145">Chemotaxis</keyword>
<sequence length="662" mass="72310">MTLKAKLYRWFRHNFKTKLISAFVLILIIPSISVGVFAYGTSKSEIENQIMSSAEENVKLVDSIISSSMESKKTDADYFGKNINASMYEGEESPAVRKMFDMYMDMHPEVASISLGTEEGLYVRSPKQEVKADFDPRTRDWYISAMASRGNAIITAPYISSVTGEIVMTVAQATADQSGVIAVTLGIEEIKKLAESVKIGQEGYVLILDGARKFVVHPTNKPGTEAKEAFFDNLYQEDSGQFEYYYQEKDKRMYFTTNAVTGWKVAGAMHLWEVEDATKSIFYNTFITVLICLAIGGVVIYFILRSILKPIVGLKAHAIQVSKGNLTESLHLRSNDEIGELGRAFAEMQHNLRSLIQDVEGRAGQVSSSAEQLTASAQQTSAATEQVALAVQEVASNAEKQTNGIDLNLHAMNDISTGVGRIVDSVTVLSDLSRHTIVQAEEGGESVIQVVNQMNSIHESVGQSDQMIKSLYERSKEIGTISDVIGGIAQQTNLLALNAAIEAARAGEHGKGFAVVAAEVRKLAEQSQASAQQISELIIEIQKETKQSVETMEKVTHDVGNGLEVSNDTIFKFEQILTSMRETTPHIDEVSAITQQISAGVQEIVAVANELAMIAKGNAATSEEVAASTEEQLASMQEISSSAQSLSSLSEELKQLINKFTY</sequence>
<dbReference type="Gene3D" id="6.10.340.10">
    <property type="match status" value="1"/>
</dbReference>
<dbReference type="RefSeq" id="WP_182303345.1">
    <property type="nucleotide sequence ID" value="NZ_CP041969.1"/>
</dbReference>
<dbReference type="InterPro" id="IPR004089">
    <property type="entry name" value="MCPsignal_dom"/>
</dbReference>
<feature type="domain" description="HAMP" evidence="13">
    <location>
        <begin position="305"/>
        <end position="357"/>
    </location>
</feature>
<evidence type="ECO:0000256" key="11">
    <source>
        <dbReference type="SAM" id="Phobius"/>
    </source>
</evidence>
<comment type="subcellular location">
    <subcellularLocation>
        <location evidence="1">Cell membrane</location>
        <topology evidence="1">Multi-pass membrane protein</topology>
    </subcellularLocation>
</comment>
<dbReference type="GO" id="GO:0005886">
    <property type="term" value="C:plasma membrane"/>
    <property type="evidence" value="ECO:0007669"/>
    <property type="project" value="UniProtKB-SubCell"/>
</dbReference>
<reference evidence="14 15" key="1">
    <citation type="submission" date="2019-07" db="EMBL/GenBank/DDBJ databases">
        <authorList>
            <person name="Kim J.K."/>
            <person name="Cheong H.-M."/>
            <person name="Choi Y."/>
            <person name="Hwang K.J."/>
            <person name="Lee S."/>
            <person name="Choi C."/>
        </authorList>
    </citation>
    <scope>NUCLEOTIDE SEQUENCE [LARGE SCALE GENOMIC DNA]</scope>
    <source>
        <strain evidence="14 15">KS 22</strain>
    </source>
</reference>
<evidence type="ECO:0000259" key="13">
    <source>
        <dbReference type="PROSITE" id="PS50885"/>
    </source>
</evidence>
<dbReference type="GO" id="GO:0007165">
    <property type="term" value="P:signal transduction"/>
    <property type="evidence" value="ECO:0007669"/>
    <property type="project" value="UniProtKB-KW"/>
</dbReference>
<dbReference type="InterPro" id="IPR003660">
    <property type="entry name" value="HAMP_dom"/>
</dbReference>
<dbReference type="InterPro" id="IPR029151">
    <property type="entry name" value="Sensor-like_sf"/>
</dbReference>
<keyword evidence="5 11" id="KW-0812">Transmembrane</keyword>
<dbReference type="PROSITE" id="PS50111">
    <property type="entry name" value="CHEMOTAXIS_TRANSDUC_2"/>
    <property type="match status" value="1"/>
</dbReference>
<evidence type="ECO:0000256" key="1">
    <source>
        <dbReference type="ARBA" id="ARBA00004651"/>
    </source>
</evidence>
<keyword evidence="2" id="KW-1003">Cell membrane</keyword>
<dbReference type="PROSITE" id="PS50885">
    <property type="entry name" value="HAMP"/>
    <property type="match status" value="1"/>
</dbReference>
<feature type="transmembrane region" description="Helical" evidence="11">
    <location>
        <begin position="281"/>
        <end position="304"/>
    </location>
</feature>
<evidence type="ECO:0000259" key="12">
    <source>
        <dbReference type="PROSITE" id="PS50111"/>
    </source>
</evidence>
<feature type="domain" description="Methyl-accepting transducer" evidence="12">
    <location>
        <begin position="376"/>
        <end position="612"/>
    </location>
</feature>
<keyword evidence="8 10" id="KW-0807">Transducer</keyword>
<evidence type="ECO:0000256" key="4">
    <source>
        <dbReference type="ARBA" id="ARBA00022500"/>
    </source>
</evidence>
<dbReference type="Gene3D" id="1.10.287.950">
    <property type="entry name" value="Methyl-accepting chemotaxis protein"/>
    <property type="match status" value="1"/>
</dbReference>
<dbReference type="CDD" id="cd06225">
    <property type="entry name" value="HAMP"/>
    <property type="match status" value="1"/>
</dbReference>
<evidence type="ECO:0000256" key="9">
    <source>
        <dbReference type="ARBA" id="ARBA00029447"/>
    </source>
</evidence>